<proteinExistence type="predicted"/>
<accession>A0A0K2U4B7</accession>
<dbReference type="EMBL" id="HACA01015195">
    <property type="protein sequence ID" value="CDW32556.1"/>
    <property type="molecule type" value="Transcribed_RNA"/>
</dbReference>
<reference evidence="1" key="1">
    <citation type="submission" date="2014-05" db="EMBL/GenBank/DDBJ databases">
        <authorList>
            <person name="Chronopoulou M."/>
        </authorList>
    </citation>
    <scope>NUCLEOTIDE SEQUENCE</scope>
    <source>
        <tissue evidence="1">Whole organism</tissue>
    </source>
</reference>
<dbReference type="AlphaFoldDB" id="A0A0K2U4B7"/>
<protein>
    <submittedName>
        <fullName evidence="1">Uncharacterized protein</fullName>
    </submittedName>
</protein>
<name>A0A0K2U4B7_LEPSM</name>
<organism evidence="1">
    <name type="scientific">Lepeophtheirus salmonis</name>
    <name type="common">Salmon louse</name>
    <name type="synonym">Caligus salmonis</name>
    <dbReference type="NCBI Taxonomy" id="72036"/>
    <lineage>
        <taxon>Eukaryota</taxon>
        <taxon>Metazoa</taxon>
        <taxon>Ecdysozoa</taxon>
        <taxon>Arthropoda</taxon>
        <taxon>Crustacea</taxon>
        <taxon>Multicrustacea</taxon>
        <taxon>Hexanauplia</taxon>
        <taxon>Copepoda</taxon>
        <taxon>Siphonostomatoida</taxon>
        <taxon>Caligidae</taxon>
        <taxon>Lepeophtheirus</taxon>
    </lineage>
</organism>
<sequence>MVGIFPLLVIINTLIFFQRSLKSSCYE</sequence>
<evidence type="ECO:0000313" key="1">
    <source>
        <dbReference type="EMBL" id="CDW32556.1"/>
    </source>
</evidence>